<organism evidence="1 2">
    <name type="scientific">Paramecium octaurelia</name>
    <dbReference type="NCBI Taxonomy" id="43137"/>
    <lineage>
        <taxon>Eukaryota</taxon>
        <taxon>Sar</taxon>
        <taxon>Alveolata</taxon>
        <taxon>Ciliophora</taxon>
        <taxon>Intramacronucleata</taxon>
        <taxon>Oligohymenophorea</taxon>
        <taxon>Peniculida</taxon>
        <taxon>Parameciidae</taxon>
        <taxon>Paramecium</taxon>
    </lineage>
</organism>
<evidence type="ECO:0000313" key="1">
    <source>
        <dbReference type="EMBL" id="CAD8166433.1"/>
    </source>
</evidence>
<gene>
    <name evidence="1" type="ORF">POCTA_138.1.T0480154</name>
</gene>
<proteinExistence type="predicted"/>
<dbReference type="AlphaFoldDB" id="A0A8S1UQL7"/>
<protein>
    <submittedName>
        <fullName evidence="1">Uncharacterized protein</fullName>
    </submittedName>
</protein>
<dbReference type="OrthoDB" id="198977at2759"/>
<comment type="caution">
    <text evidence="1">The sequence shown here is derived from an EMBL/GenBank/DDBJ whole genome shotgun (WGS) entry which is preliminary data.</text>
</comment>
<dbReference type="Proteomes" id="UP000683925">
    <property type="component" value="Unassembled WGS sequence"/>
</dbReference>
<accession>A0A8S1UQL7</accession>
<keyword evidence="2" id="KW-1185">Reference proteome</keyword>
<sequence length="72" mass="8361">MRNPEIEIGEQQIKVSIEIVPIINLIFQKRNEGTPTKSNSLLKQGYLEKITRLEDENIKLQQQDNLKLALMI</sequence>
<name>A0A8S1UQL7_PAROT</name>
<evidence type="ECO:0000313" key="2">
    <source>
        <dbReference type="Proteomes" id="UP000683925"/>
    </source>
</evidence>
<dbReference type="EMBL" id="CAJJDP010000048">
    <property type="protein sequence ID" value="CAD8166433.1"/>
    <property type="molecule type" value="Genomic_DNA"/>
</dbReference>
<reference evidence="1" key="1">
    <citation type="submission" date="2021-01" db="EMBL/GenBank/DDBJ databases">
        <authorList>
            <consortium name="Genoscope - CEA"/>
            <person name="William W."/>
        </authorList>
    </citation>
    <scope>NUCLEOTIDE SEQUENCE</scope>
</reference>